<dbReference type="AlphaFoldDB" id="A0A8J2NS68"/>
<comment type="caution">
    <text evidence="1">The sequence shown here is derived from an EMBL/GenBank/DDBJ whole genome shotgun (WGS) entry which is preliminary data.</text>
</comment>
<name>A0A8J2NS68_9HEXA</name>
<evidence type="ECO:0000313" key="1">
    <source>
        <dbReference type="EMBL" id="CAG7723947.1"/>
    </source>
</evidence>
<feature type="non-terminal residue" evidence="1">
    <location>
        <position position="40"/>
    </location>
</feature>
<protein>
    <submittedName>
        <fullName evidence="1">Uncharacterized protein</fullName>
    </submittedName>
</protein>
<keyword evidence="2" id="KW-1185">Reference proteome</keyword>
<accession>A0A8J2NS68</accession>
<dbReference type="EMBL" id="CAJVCH010104112">
    <property type="protein sequence ID" value="CAG7723947.1"/>
    <property type="molecule type" value="Genomic_DNA"/>
</dbReference>
<evidence type="ECO:0000313" key="2">
    <source>
        <dbReference type="Proteomes" id="UP000708208"/>
    </source>
</evidence>
<dbReference type="OrthoDB" id="8123669at2759"/>
<feature type="non-terminal residue" evidence="1">
    <location>
        <position position="1"/>
    </location>
</feature>
<dbReference type="Proteomes" id="UP000708208">
    <property type="component" value="Unassembled WGS sequence"/>
</dbReference>
<reference evidence="1" key="1">
    <citation type="submission" date="2021-06" db="EMBL/GenBank/DDBJ databases">
        <authorList>
            <person name="Hodson N. C."/>
            <person name="Mongue J. A."/>
            <person name="Jaron S. K."/>
        </authorList>
    </citation>
    <scope>NUCLEOTIDE SEQUENCE</scope>
</reference>
<proteinExistence type="predicted"/>
<organism evidence="1 2">
    <name type="scientific">Allacma fusca</name>
    <dbReference type="NCBI Taxonomy" id="39272"/>
    <lineage>
        <taxon>Eukaryota</taxon>
        <taxon>Metazoa</taxon>
        <taxon>Ecdysozoa</taxon>
        <taxon>Arthropoda</taxon>
        <taxon>Hexapoda</taxon>
        <taxon>Collembola</taxon>
        <taxon>Symphypleona</taxon>
        <taxon>Sminthuridae</taxon>
        <taxon>Allacma</taxon>
    </lineage>
</organism>
<gene>
    <name evidence="1" type="ORF">AFUS01_LOCUS13001</name>
</gene>
<sequence>SAAQIEAATSKNERTNVNFEVHNSHEIPAKDESVQLITAS</sequence>